<keyword evidence="2" id="KW-0813">Transport</keyword>
<sequence length="463" mass="46112">MLAIAQFMVVLDVTIVNVALPAIQTDLGFSAEGLQWVVNGYTLAFGGLLLLGGRMSDILGRRRLFLIGLGLFTAASLAGGFATSDGLLIAARAVQGVGAALLSPAALALLTVTFPAGRERNIALGVWGALAGIGGTLGVVAGGVLVDSLGWEWIFFVNVPVAALAIAATPMFITESRRVQADSSFDVAGAVLGTLGLLAVVGGVIRTEAAGWGSAEVLSLFAAGIALLAGFVAVEARAKDPLVPLRLFRVRGLSVSAIALALNGGAFLGMFFLTALFLQQVHGDSALEAGAHFVPMGIAAIASAVVGAQLVTRFGTRSAYLGGTTVGAVGLLLLSQAGADSSYAGALLPGLIVFGLGLPLVGVANQIAAVAEVPHEDAGAASGVITAAFQVGGAIGLALISTAATTRTGDALAAGAAQADALAQGFERGMMIAAGLAIANLVVGLIRAPRIQPDAAMVAEASV</sequence>
<feature type="transmembrane region" description="Helical" evidence="7">
    <location>
        <begin position="290"/>
        <end position="311"/>
    </location>
</feature>
<proteinExistence type="predicted"/>
<dbReference type="PANTHER" id="PTHR42718">
    <property type="entry name" value="MAJOR FACILITATOR SUPERFAMILY MULTIDRUG TRANSPORTER MFSC"/>
    <property type="match status" value="1"/>
</dbReference>
<feature type="transmembrane region" description="Helical" evidence="7">
    <location>
        <begin position="343"/>
        <end position="368"/>
    </location>
</feature>
<keyword evidence="4 7" id="KW-0812">Transmembrane</keyword>
<keyword evidence="6 7" id="KW-0472">Membrane</keyword>
<feature type="transmembrane region" description="Helical" evidence="7">
    <location>
        <begin position="122"/>
        <end position="141"/>
    </location>
</feature>
<evidence type="ECO:0000313" key="10">
    <source>
        <dbReference type="Proteomes" id="UP001147700"/>
    </source>
</evidence>
<protein>
    <submittedName>
        <fullName evidence="9">DHA2 family efflux MFS transporter permease subunit</fullName>
    </submittedName>
</protein>
<dbReference type="Gene3D" id="1.20.1250.20">
    <property type="entry name" value="MFS general substrate transporter like domains"/>
    <property type="match status" value="1"/>
</dbReference>
<dbReference type="SUPFAM" id="SSF103473">
    <property type="entry name" value="MFS general substrate transporter"/>
    <property type="match status" value="1"/>
</dbReference>
<feature type="transmembrane region" description="Helical" evidence="7">
    <location>
        <begin position="153"/>
        <end position="173"/>
    </location>
</feature>
<feature type="domain" description="Major facilitator superfamily (MFS) profile" evidence="8">
    <location>
        <begin position="1"/>
        <end position="452"/>
    </location>
</feature>
<dbReference type="NCBIfam" id="TIGR00711">
    <property type="entry name" value="efflux_EmrB"/>
    <property type="match status" value="1"/>
</dbReference>
<evidence type="ECO:0000256" key="7">
    <source>
        <dbReference type="SAM" id="Phobius"/>
    </source>
</evidence>
<dbReference type="Proteomes" id="UP001147700">
    <property type="component" value="Unassembled WGS sequence"/>
</dbReference>
<evidence type="ECO:0000313" key="9">
    <source>
        <dbReference type="EMBL" id="MDA0139059.1"/>
    </source>
</evidence>
<dbReference type="PRINTS" id="PR01036">
    <property type="entry name" value="TCRTETB"/>
</dbReference>
<dbReference type="InterPro" id="IPR036259">
    <property type="entry name" value="MFS_trans_sf"/>
</dbReference>
<feature type="transmembrane region" description="Helical" evidence="7">
    <location>
        <begin position="89"/>
        <end position="110"/>
    </location>
</feature>
<feature type="transmembrane region" description="Helical" evidence="7">
    <location>
        <begin position="318"/>
        <end position="337"/>
    </location>
</feature>
<evidence type="ECO:0000259" key="8">
    <source>
        <dbReference type="PROSITE" id="PS50850"/>
    </source>
</evidence>
<organism evidence="9 10">
    <name type="scientific">Solirubrobacter deserti</name>
    <dbReference type="NCBI Taxonomy" id="2282478"/>
    <lineage>
        <taxon>Bacteria</taxon>
        <taxon>Bacillati</taxon>
        <taxon>Actinomycetota</taxon>
        <taxon>Thermoleophilia</taxon>
        <taxon>Solirubrobacterales</taxon>
        <taxon>Solirubrobacteraceae</taxon>
        <taxon>Solirubrobacter</taxon>
    </lineage>
</organism>
<feature type="transmembrane region" description="Helical" evidence="7">
    <location>
        <begin position="7"/>
        <end position="24"/>
    </location>
</feature>
<name>A0ABT4RKJ8_9ACTN</name>
<dbReference type="CDD" id="cd17321">
    <property type="entry name" value="MFS_MMR_MDR_like"/>
    <property type="match status" value="1"/>
</dbReference>
<dbReference type="PROSITE" id="PS00216">
    <property type="entry name" value="SUGAR_TRANSPORT_1"/>
    <property type="match status" value="1"/>
</dbReference>
<evidence type="ECO:0000256" key="1">
    <source>
        <dbReference type="ARBA" id="ARBA00004651"/>
    </source>
</evidence>
<reference evidence="9" key="1">
    <citation type="submission" date="2022-10" db="EMBL/GenBank/DDBJ databases">
        <title>The WGS of Solirubrobacter sp. CPCC 204708.</title>
        <authorList>
            <person name="Jiang Z."/>
        </authorList>
    </citation>
    <scope>NUCLEOTIDE SEQUENCE</scope>
    <source>
        <strain evidence="9">CPCC 204708</strain>
    </source>
</reference>
<evidence type="ECO:0000256" key="2">
    <source>
        <dbReference type="ARBA" id="ARBA00022448"/>
    </source>
</evidence>
<comment type="caution">
    <text evidence="9">The sequence shown here is derived from an EMBL/GenBank/DDBJ whole genome shotgun (WGS) entry which is preliminary data.</text>
</comment>
<evidence type="ECO:0000256" key="3">
    <source>
        <dbReference type="ARBA" id="ARBA00022475"/>
    </source>
</evidence>
<feature type="transmembrane region" description="Helical" evidence="7">
    <location>
        <begin position="185"/>
        <end position="205"/>
    </location>
</feature>
<feature type="transmembrane region" description="Helical" evidence="7">
    <location>
        <begin position="217"/>
        <end position="234"/>
    </location>
</feature>
<dbReference type="RefSeq" id="WP_270006479.1">
    <property type="nucleotide sequence ID" value="NZ_JAPCID010000021.1"/>
</dbReference>
<dbReference type="EMBL" id="JAPCID010000021">
    <property type="protein sequence ID" value="MDA0139059.1"/>
    <property type="molecule type" value="Genomic_DNA"/>
</dbReference>
<dbReference type="InterPro" id="IPR005829">
    <property type="entry name" value="Sugar_transporter_CS"/>
</dbReference>
<feature type="transmembrane region" description="Helical" evidence="7">
    <location>
        <begin position="36"/>
        <end position="52"/>
    </location>
</feature>
<keyword evidence="10" id="KW-1185">Reference proteome</keyword>
<dbReference type="InterPro" id="IPR020846">
    <property type="entry name" value="MFS_dom"/>
</dbReference>
<feature type="transmembrane region" description="Helical" evidence="7">
    <location>
        <begin position="255"/>
        <end position="278"/>
    </location>
</feature>
<dbReference type="PANTHER" id="PTHR42718:SF46">
    <property type="entry name" value="BLR6921 PROTEIN"/>
    <property type="match status" value="1"/>
</dbReference>
<evidence type="ECO:0000256" key="5">
    <source>
        <dbReference type="ARBA" id="ARBA00022989"/>
    </source>
</evidence>
<keyword evidence="3" id="KW-1003">Cell membrane</keyword>
<gene>
    <name evidence="9" type="ORF">OJ962_16280</name>
</gene>
<dbReference type="PROSITE" id="PS50850">
    <property type="entry name" value="MFS"/>
    <property type="match status" value="1"/>
</dbReference>
<evidence type="ECO:0000256" key="4">
    <source>
        <dbReference type="ARBA" id="ARBA00022692"/>
    </source>
</evidence>
<comment type="subcellular location">
    <subcellularLocation>
        <location evidence="1">Cell membrane</location>
        <topology evidence="1">Multi-pass membrane protein</topology>
    </subcellularLocation>
</comment>
<feature type="transmembrane region" description="Helical" evidence="7">
    <location>
        <begin position="430"/>
        <end position="448"/>
    </location>
</feature>
<evidence type="ECO:0000256" key="6">
    <source>
        <dbReference type="ARBA" id="ARBA00023136"/>
    </source>
</evidence>
<dbReference type="Pfam" id="PF07690">
    <property type="entry name" value="MFS_1"/>
    <property type="match status" value="1"/>
</dbReference>
<keyword evidence="5 7" id="KW-1133">Transmembrane helix</keyword>
<feature type="transmembrane region" description="Helical" evidence="7">
    <location>
        <begin position="380"/>
        <end position="400"/>
    </location>
</feature>
<dbReference type="InterPro" id="IPR011701">
    <property type="entry name" value="MFS"/>
</dbReference>
<accession>A0ABT4RKJ8</accession>
<dbReference type="InterPro" id="IPR004638">
    <property type="entry name" value="EmrB-like"/>
</dbReference>
<dbReference type="Gene3D" id="1.20.1720.10">
    <property type="entry name" value="Multidrug resistance protein D"/>
    <property type="match status" value="1"/>
</dbReference>
<feature type="transmembrane region" description="Helical" evidence="7">
    <location>
        <begin position="64"/>
        <end position="83"/>
    </location>
</feature>